<evidence type="ECO:0000256" key="1">
    <source>
        <dbReference type="SAM" id="MobiDB-lite"/>
    </source>
</evidence>
<evidence type="ECO:0000313" key="2">
    <source>
        <dbReference type="EMBL" id="GGY46579.1"/>
    </source>
</evidence>
<keyword evidence="3" id="KW-1185">Reference proteome</keyword>
<dbReference type="Proteomes" id="UP000600946">
    <property type="component" value="Unassembled WGS sequence"/>
</dbReference>
<dbReference type="EMBL" id="BMUU01000007">
    <property type="protein sequence ID" value="GGY46579.1"/>
    <property type="molecule type" value="Genomic_DNA"/>
</dbReference>
<name>A0ABQ3ACE6_9ACTN</name>
<comment type="caution">
    <text evidence="2">The sequence shown here is derived from an EMBL/GenBank/DDBJ whole genome shotgun (WGS) entry which is preliminary data.</text>
</comment>
<feature type="region of interest" description="Disordered" evidence="1">
    <location>
        <begin position="1"/>
        <end position="37"/>
    </location>
</feature>
<organism evidence="2 3">
    <name type="scientific">Streptomyces xanthochromogenes</name>
    <dbReference type="NCBI Taxonomy" id="67384"/>
    <lineage>
        <taxon>Bacteria</taxon>
        <taxon>Bacillati</taxon>
        <taxon>Actinomycetota</taxon>
        <taxon>Actinomycetes</taxon>
        <taxon>Kitasatosporales</taxon>
        <taxon>Streptomycetaceae</taxon>
        <taxon>Streptomyces</taxon>
    </lineage>
</organism>
<reference evidence="3" key="1">
    <citation type="journal article" date="2019" name="Int. J. Syst. Evol. Microbiol.">
        <title>The Global Catalogue of Microorganisms (GCM) 10K type strain sequencing project: providing services to taxonomists for standard genome sequencing and annotation.</title>
        <authorList>
            <consortium name="The Broad Institute Genomics Platform"/>
            <consortium name="The Broad Institute Genome Sequencing Center for Infectious Disease"/>
            <person name="Wu L."/>
            <person name="Ma J."/>
        </authorList>
    </citation>
    <scope>NUCLEOTIDE SEQUENCE [LARGE SCALE GENOMIC DNA]</scope>
    <source>
        <strain evidence="3">JCM 4594</strain>
    </source>
</reference>
<gene>
    <name evidence="2" type="ORF">GCM10010326_45960</name>
</gene>
<protein>
    <submittedName>
        <fullName evidence="2">Uncharacterized protein</fullName>
    </submittedName>
</protein>
<sequence length="59" mass="6366">MSTRADGLPPARTGRWRPRKGRGAGTADTGWRNRRGSLDVTRYGGTYGGNAGPVRFMGE</sequence>
<proteinExistence type="predicted"/>
<accession>A0ABQ3ACE6</accession>
<evidence type="ECO:0000313" key="3">
    <source>
        <dbReference type="Proteomes" id="UP000600946"/>
    </source>
</evidence>